<comment type="caution">
    <text evidence="1">The sequence shown here is derived from an EMBL/GenBank/DDBJ whole genome shotgun (WGS) entry which is preliminary data.</text>
</comment>
<evidence type="ECO:0000313" key="2">
    <source>
        <dbReference type="Proteomes" id="UP001190700"/>
    </source>
</evidence>
<protein>
    <submittedName>
        <fullName evidence="1">Uncharacterized protein</fullName>
    </submittedName>
</protein>
<organism evidence="1 2">
    <name type="scientific">Cymbomonas tetramitiformis</name>
    <dbReference type="NCBI Taxonomy" id="36881"/>
    <lineage>
        <taxon>Eukaryota</taxon>
        <taxon>Viridiplantae</taxon>
        <taxon>Chlorophyta</taxon>
        <taxon>Pyramimonadophyceae</taxon>
        <taxon>Pyramimonadales</taxon>
        <taxon>Pyramimonadaceae</taxon>
        <taxon>Cymbomonas</taxon>
    </lineage>
</organism>
<proteinExistence type="predicted"/>
<dbReference type="EMBL" id="LGRX02000298">
    <property type="protein sequence ID" value="KAK3288945.1"/>
    <property type="molecule type" value="Genomic_DNA"/>
</dbReference>
<name>A0AAE0H3B4_9CHLO</name>
<accession>A0AAE0H3B4</accession>
<sequence>MSTAAEELSALRAGHNIFCLKGEARQADSVVKERRLECSVEVPGTGMERRCTIRYLTEGRHRGPGEGGLWEALVQLTEERMRIRGIGALWPVPLEEEDPHLEYYVNDADHYSDFYFSSLEDQRRNKFGMWFDVMCKW</sequence>
<dbReference type="Proteomes" id="UP001190700">
    <property type="component" value="Unassembled WGS sequence"/>
</dbReference>
<gene>
    <name evidence="1" type="ORF">CYMTET_3598</name>
</gene>
<keyword evidence="2" id="KW-1185">Reference proteome</keyword>
<feature type="non-terminal residue" evidence="1">
    <location>
        <position position="137"/>
    </location>
</feature>
<reference evidence="1 2" key="1">
    <citation type="journal article" date="2015" name="Genome Biol. Evol.">
        <title>Comparative Genomics of a Bacterivorous Green Alga Reveals Evolutionary Causalities and Consequences of Phago-Mixotrophic Mode of Nutrition.</title>
        <authorList>
            <person name="Burns J.A."/>
            <person name="Paasch A."/>
            <person name="Narechania A."/>
            <person name="Kim E."/>
        </authorList>
    </citation>
    <scope>NUCLEOTIDE SEQUENCE [LARGE SCALE GENOMIC DNA]</scope>
    <source>
        <strain evidence="1 2">PLY_AMNH</strain>
    </source>
</reference>
<dbReference type="AlphaFoldDB" id="A0AAE0H3B4"/>
<evidence type="ECO:0000313" key="1">
    <source>
        <dbReference type="EMBL" id="KAK3288945.1"/>
    </source>
</evidence>